<reference evidence="2" key="1">
    <citation type="submission" date="2020-02" db="EMBL/GenBank/DDBJ databases">
        <authorList>
            <person name="Meier V. D."/>
        </authorList>
    </citation>
    <scope>NUCLEOTIDE SEQUENCE</scope>
    <source>
        <strain evidence="2">AVDCRST_MAG93</strain>
    </source>
</reference>
<accession>A0A6J4NUV7</accession>
<feature type="domain" description="PhoU" evidence="1">
    <location>
        <begin position="3"/>
        <end position="40"/>
    </location>
</feature>
<organism evidence="2">
    <name type="scientific">uncultured Chloroflexia bacterium</name>
    <dbReference type="NCBI Taxonomy" id="1672391"/>
    <lineage>
        <taxon>Bacteria</taxon>
        <taxon>Bacillati</taxon>
        <taxon>Chloroflexota</taxon>
        <taxon>Chloroflexia</taxon>
        <taxon>environmental samples</taxon>
    </lineage>
</organism>
<dbReference type="Pfam" id="PF01895">
    <property type="entry name" value="PhoU"/>
    <property type="match status" value="1"/>
</dbReference>
<dbReference type="AlphaFoldDB" id="A0A6J4NUV7"/>
<feature type="non-terminal residue" evidence="2">
    <location>
        <position position="1"/>
    </location>
</feature>
<evidence type="ECO:0000313" key="2">
    <source>
        <dbReference type="EMBL" id="CAA9395891.1"/>
    </source>
</evidence>
<proteinExistence type="predicted"/>
<dbReference type="InterPro" id="IPR038078">
    <property type="entry name" value="PhoU-like_sf"/>
</dbReference>
<dbReference type="InterPro" id="IPR026022">
    <property type="entry name" value="PhoU_dom"/>
</dbReference>
<sequence length="58" mass="6333">ELLTVMREQPEVSEAATYLLWAAHNLERIADRTVNIAERAAFIATGTIAPTRPAVNGL</sequence>
<gene>
    <name evidence="2" type="ORF">AVDCRST_MAG93-9969</name>
</gene>
<dbReference type="EMBL" id="CADCTR010003348">
    <property type="protein sequence ID" value="CAA9395891.1"/>
    <property type="molecule type" value="Genomic_DNA"/>
</dbReference>
<protein>
    <submittedName>
        <fullName evidence="2">Phosphate transport system regulatory protein PhoU</fullName>
    </submittedName>
</protein>
<evidence type="ECO:0000259" key="1">
    <source>
        <dbReference type="Pfam" id="PF01895"/>
    </source>
</evidence>
<dbReference type="SUPFAM" id="SSF109755">
    <property type="entry name" value="PhoU-like"/>
    <property type="match status" value="1"/>
</dbReference>
<dbReference type="Gene3D" id="1.20.58.220">
    <property type="entry name" value="Phosphate transport system protein phou homolog 2, domain 2"/>
    <property type="match status" value="1"/>
</dbReference>
<name>A0A6J4NUV7_9CHLR</name>